<dbReference type="SMART" id="SM00530">
    <property type="entry name" value="HTH_XRE"/>
    <property type="match status" value="1"/>
</dbReference>
<dbReference type="RefSeq" id="WP_161838184.1">
    <property type="nucleotide sequence ID" value="NZ_CP048000.1"/>
</dbReference>
<dbReference type="KEGG" id="anr:Ana3638_11725"/>
<dbReference type="CDD" id="cd00093">
    <property type="entry name" value="HTH_XRE"/>
    <property type="match status" value="1"/>
</dbReference>
<sequence>MDLRDRIRALANEKGMSLPDLENTLGFGNGTIVKWDKSTPNVKKLGDVADFFGVSIDYLTGRVEGRSDTVSNEDNVDNASYEDLLKIYTRGKNNLTPQEKMKLAQIILSDED</sequence>
<dbReference type="GO" id="GO:0003677">
    <property type="term" value="F:DNA binding"/>
    <property type="evidence" value="ECO:0007669"/>
    <property type="project" value="InterPro"/>
</dbReference>
<evidence type="ECO:0000313" key="2">
    <source>
        <dbReference type="EMBL" id="QHQ61359.1"/>
    </source>
</evidence>
<dbReference type="AlphaFoldDB" id="A0A6P1TMF5"/>
<dbReference type="InterPro" id="IPR001387">
    <property type="entry name" value="Cro/C1-type_HTH"/>
</dbReference>
<organism evidence="2 3">
    <name type="scientific">Anaerocolumna sedimenticola</name>
    <dbReference type="NCBI Taxonomy" id="2696063"/>
    <lineage>
        <taxon>Bacteria</taxon>
        <taxon>Bacillati</taxon>
        <taxon>Bacillota</taxon>
        <taxon>Clostridia</taxon>
        <taxon>Lachnospirales</taxon>
        <taxon>Lachnospiraceae</taxon>
        <taxon>Anaerocolumna</taxon>
    </lineage>
</organism>
<dbReference type="InterPro" id="IPR010982">
    <property type="entry name" value="Lambda_DNA-bd_dom_sf"/>
</dbReference>
<accession>A0A6P1TMF5</accession>
<dbReference type="PROSITE" id="PS50943">
    <property type="entry name" value="HTH_CROC1"/>
    <property type="match status" value="1"/>
</dbReference>
<protein>
    <submittedName>
        <fullName evidence="2">XRE family transcriptional regulator</fullName>
    </submittedName>
</protein>
<dbReference type="Gene3D" id="1.10.260.40">
    <property type="entry name" value="lambda repressor-like DNA-binding domains"/>
    <property type="match status" value="1"/>
</dbReference>
<feature type="domain" description="HTH cro/C1-type" evidence="1">
    <location>
        <begin position="7"/>
        <end position="59"/>
    </location>
</feature>
<keyword evidence="3" id="KW-1185">Reference proteome</keyword>
<evidence type="ECO:0000259" key="1">
    <source>
        <dbReference type="PROSITE" id="PS50943"/>
    </source>
</evidence>
<dbReference type="Proteomes" id="UP000464314">
    <property type="component" value="Chromosome"/>
</dbReference>
<reference evidence="2 3" key="1">
    <citation type="submission" date="2020-01" db="EMBL/GenBank/DDBJ databases">
        <title>Genome analysis of Anaerocolumna sp. CBA3638.</title>
        <authorList>
            <person name="Kim J."/>
            <person name="Roh S.W."/>
        </authorList>
    </citation>
    <scope>NUCLEOTIDE SEQUENCE [LARGE SCALE GENOMIC DNA]</scope>
    <source>
        <strain evidence="2 3">CBA3638</strain>
    </source>
</reference>
<dbReference type="EMBL" id="CP048000">
    <property type="protein sequence ID" value="QHQ61359.1"/>
    <property type="molecule type" value="Genomic_DNA"/>
</dbReference>
<name>A0A6P1TMF5_9FIRM</name>
<dbReference type="SUPFAM" id="SSF47413">
    <property type="entry name" value="lambda repressor-like DNA-binding domains"/>
    <property type="match status" value="1"/>
</dbReference>
<proteinExistence type="predicted"/>
<evidence type="ECO:0000313" key="3">
    <source>
        <dbReference type="Proteomes" id="UP000464314"/>
    </source>
</evidence>
<gene>
    <name evidence="2" type="ORF">Ana3638_11725</name>
</gene>